<dbReference type="PANTHER" id="PTHR35506">
    <property type="entry name" value="OS02G0135600 PROTEIN"/>
    <property type="match status" value="1"/>
</dbReference>
<protein>
    <submittedName>
        <fullName evidence="1">Uncharacterized protein</fullName>
    </submittedName>
</protein>
<reference evidence="1" key="2">
    <citation type="journal article" date="2024" name="Plant">
        <title>Genomic evolution and insights into agronomic trait innovations of Sesamum species.</title>
        <authorList>
            <person name="Miao H."/>
            <person name="Wang L."/>
            <person name="Qu L."/>
            <person name="Liu H."/>
            <person name="Sun Y."/>
            <person name="Le M."/>
            <person name="Wang Q."/>
            <person name="Wei S."/>
            <person name="Zheng Y."/>
            <person name="Lin W."/>
            <person name="Duan Y."/>
            <person name="Cao H."/>
            <person name="Xiong S."/>
            <person name="Wang X."/>
            <person name="Wei L."/>
            <person name="Li C."/>
            <person name="Ma Q."/>
            <person name="Ju M."/>
            <person name="Zhao R."/>
            <person name="Li G."/>
            <person name="Mu C."/>
            <person name="Tian Q."/>
            <person name="Mei H."/>
            <person name="Zhang T."/>
            <person name="Gao T."/>
            <person name="Zhang H."/>
        </authorList>
    </citation>
    <scope>NUCLEOTIDE SEQUENCE</scope>
    <source>
        <strain evidence="1">G02</strain>
    </source>
</reference>
<evidence type="ECO:0000313" key="1">
    <source>
        <dbReference type="EMBL" id="KAL0297221.1"/>
    </source>
</evidence>
<accession>A0AAW2JUP7</accession>
<comment type="caution">
    <text evidence="1">The sequence shown here is derived from an EMBL/GenBank/DDBJ whole genome shotgun (WGS) entry which is preliminary data.</text>
</comment>
<organism evidence="1">
    <name type="scientific">Sesamum radiatum</name>
    <name type="common">Black benniseed</name>
    <dbReference type="NCBI Taxonomy" id="300843"/>
    <lineage>
        <taxon>Eukaryota</taxon>
        <taxon>Viridiplantae</taxon>
        <taxon>Streptophyta</taxon>
        <taxon>Embryophyta</taxon>
        <taxon>Tracheophyta</taxon>
        <taxon>Spermatophyta</taxon>
        <taxon>Magnoliopsida</taxon>
        <taxon>eudicotyledons</taxon>
        <taxon>Gunneridae</taxon>
        <taxon>Pentapetalae</taxon>
        <taxon>asterids</taxon>
        <taxon>lamiids</taxon>
        <taxon>Lamiales</taxon>
        <taxon>Pedaliaceae</taxon>
        <taxon>Sesamum</taxon>
    </lineage>
</organism>
<name>A0AAW2JUP7_SESRA</name>
<proteinExistence type="predicted"/>
<gene>
    <name evidence="1" type="ORF">Sradi_6774200</name>
</gene>
<sequence length="314" mass="34962">MADKPSRALVLYGDGLARFISPAQTHLHSFASRACCGFLALPHSHPSDCRNEDTRIIREFAELLDANEAYQNLVRSVDANASFNALQDPKGIGEDKSEEKRAFPTLEERFMGMKAATVTDNLGLQTFGNMLGFKVLQWDDICRESDSLAESPNLASELLKLLGFQDGKIMDSNDFDLVVVHVGAGEKMNGHKDVEFMNCLVGDLLHIAQSETDIGSRLHMSVIMSYGATLENDHLELSVSDSKPENNSEISLLFPRQSYTVKAGKPRENVRHYCPMLLAQYQKAVTRVDTVESFTFRDIIEVTIDVILAYLLVL</sequence>
<dbReference type="AlphaFoldDB" id="A0AAW2JUP7"/>
<reference evidence="1" key="1">
    <citation type="submission" date="2020-06" db="EMBL/GenBank/DDBJ databases">
        <authorList>
            <person name="Li T."/>
            <person name="Hu X."/>
            <person name="Zhang T."/>
            <person name="Song X."/>
            <person name="Zhang H."/>
            <person name="Dai N."/>
            <person name="Sheng W."/>
            <person name="Hou X."/>
            <person name="Wei L."/>
        </authorList>
    </citation>
    <scope>NUCLEOTIDE SEQUENCE</scope>
    <source>
        <strain evidence="1">G02</strain>
        <tissue evidence="1">Leaf</tissue>
    </source>
</reference>
<dbReference type="EMBL" id="JACGWJ010000032">
    <property type="protein sequence ID" value="KAL0297221.1"/>
    <property type="molecule type" value="Genomic_DNA"/>
</dbReference>
<dbReference type="PANTHER" id="PTHR35506:SF1">
    <property type="entry name" value="OS02G0135600 PROTEIN"/>
    <property type="match status" value="1"/>
</dbReference>